<dbReference type="Proteomes" id="UP000325032">
    <property type="component" value="Chromosome"/>
</dbReference>
<organism evidence="1 2">
    <name type="scientific">Bacillus safensis</name>
    <dbReference type="NCBI Taxonomy" id="561879"/>
    <lineage>
        <taxon>Bacteria</taxon>
        <taxon>Bacillati</taxon>
        <taxon>Bacillota</taxon>
        <taxon>Bacilli</taxon>
        <taxon>Bacillales</taxon>
        <taxon>Bacillaceae</taxon>
        <taxon>Bacillus</taxon>
    </lineage>
</organism>
<proteinExistence type="predicted"/>
<dbReference type="GeneID" id="61767599"/>
<protein>
    <submittedName>
        <fullName evidence="1">Uncharacterized protein</fullName>
    </submittedName>
</protein>
<evidence type="ECO:0000313" key="2">
    <source>
        <dbReference type="Proteomes" id="UP000325032"/>
    </source>
</evidence>
<dbReference type="AlphaFoldDB" id="A0A5C0WFN3"/>
<keyword evidence="2" id="KW-1185">Reference proteome</keyword>
<sequence>MKKHFKKITALVVIGFVTIFSFAHLGEASSQRFVIGGKNDIVRAEVKGPVKYKLKNKATKIYSNARIYNKITGNYSNSVHRYSVAVQKKNFIGFGKKYIAENFKTPNKSTKSIGKVQEGNYRVIVTKHTQTKDGVGLNGSGEIRQ</sequence>
<accession>A0A5C0WFN3</accession>
<gene>
    <name evidence="1" type="ORF">FX981_00812</name>
</gene>
<name>A0A5C0WFN3_BACIA</name>
<reference evidence="1 2" key="1">
    <citation type="journal article" date="2018" name="Plant Biotechnol. Rep.">
        <title>Diversity and antifungal activity of endophytic bacteria associated with Panax ginseng seedlings.</title>
        <authorList>
            <person name="Park J.M."/>
            <person name="Hong C.E."/>
            <person name="Jo S.H."/>
        </authorList>
    </citation>
    <scope>NUCLEOTIDE SEQUENCE [LARGE SCALE GENOMIC DNA]</scope>
    <source>
        <strain evidence="1 2">PgKB20</strain>
    </source>
</reference>
<dbReference type="RefSeq" id="WP_039177079.1">
    <property type="nucleotide sequence ID" value="NZ_CP043404.1"/>
</dbReference>
<evidence type="ECO:0000313" key="1">
    <source>
        <dbReference type="EMBL" id="QEK62627.1"/>
    </source>
</evidence>
<dbReference type="EMBL" id="CP043404">
    <property type="protein sequence ID" value="QEK62627.1"/>
    <property type="molecule type" value="Genomic_DNA"/>
</dbReference>